<protein>
    <submittedName>
        <fullName evidence="2">Uncharacterized protein</fullName>
    </submittedName>
</protein>
<sequence length="282" mass="31435">MRLPTRSCEKPSPGGTGSRRPIYGNDLLGPASQPHCLEVTTGNPFSTIKRQRKHSGKQWVRQPKIKSEEATIQGKPIEKLKKGGRLWFANLGVRRGGSRGGKRTRDRDWKSAHVHMRHRPASNGDLIAGYGDRWKGGVHVCLSPGDCESRSASQVDECVEDAMYRAAITMAMEATTDRKVHETPYNCREVDSASVTQMGKNISEINGGKRRSWYGLAPPPTKMFKEVASKLRTVVYDEGMSMSTLSSCRPDGAACMRLRGEAECSQDWRAEVQMQEAVWIRQ</sequence>
<evidence type="ECO:0000313" key="3">
    <source>
        <dbReference type="Proteomes" id="UP000701801"/>
    </source>
</evidence>
<organism evidence="2 3">
    <name type="scientific">Hymenoscyphus albidus</name>
    <dbReference type="NCBI Taxonomy" id="595503"/>
    <lineage>
        <taxon>Eukaryota</taxon>
        <taxon>Fungi</taxon>
        <taxon>Dikarya</taxon>
        <taxon>Ascomycota</taxon>
        <taxon>Pezizomycotina</taxon>
        <taxon>Leotiomycetes</taxon>
        <taxon>Helotiales</taxon>
        <taxon>Helotiaceae</taxon>
        <taxon>Hymenoscyphus</taxon>
    </lineage>
</organism>
<keyword evidence="3" id="KW-1185">Reference proteome</keyword>
<comment type="caution">
    <text evidence="2">The sequence shown here is derived from an EMBL/GenBank/DDBJ whole genome shotgun (WGS) entry which is preliminary data.</text>
</comment>
<evidence type="ECO:0000313" key="2">
    <source>
        <dbReference type="EMBL" id="CAG8983376.1"/>
    </source>
</evidence>
<dbReference type="AlphaFoldDB" id="A0A9N9M5B1"/>
<name>A0A9N9M5B1_9HELO</name>
<proteinExistence type="predicted"/>
<dbReference type="Proteomes" id="UP000701801">
    <property type="component" value="Unassembled WGS sequence"/>
</dbReference>
<feature type="region of interest" description="Disordered" evidence="1">
    <location>
        <begin position="1"/>
        <end position="35"/>
    </location>
</feature>
<dbReference type="EMBL" id="CAJVRM010000726">
    <property type="protein sequence ID" value="CAG8983376.1"/>
    <property type="molecule type" value="Genomic_DNA"/>
</dbReference>
<gene>
    <name evidence="2" type="ORF">HYALB_00000543</name>
</gene>
<evidence type="ECO:0000256" key="1">
    <source>
        <dbReference type="SAM" id="MobiDB-lite"/>
    </source>
</evidence>
<reference evidence="2" key="1">
    <citation type="submission" date="2021-07" db="EMBL/GenBank/DDBJ databases">
        <authorList>
            <person name="Durling M."/>
        </authorList>
    </citation>
    <scope>NUCLEOTIDE SEQUENCE</scope>
</reference>
<dbReference type="OrthoDB" id="10494959at2759"/>
<accession>A0A9N9M5B1</accession>